<dbReference type="SUPFAM" id="SSF109604">
    <property type="entry name" value="HD-domain/PDEase-like"/>
    <property type="match status" value="1"/>
</dbReference>
<dbReference type="InterPro" id="IPR029119">
    <property type="entry name" value="MutY_C"/>
</dbReference>
<evidence type="ECO:0000256" key="11">
    <source>
        <dbReference type="ARBA" id="ARBA00038905"/>
    </source>
</evidence>
<comment type="caution">
    <text evidence="13">The sequence shown here is derived from an EMBL/GenBank/DDBJ whole genome shotgun (WGS) entry which is preliminary data.</text>
</comment>
<keyword evidence="7" id="KW-0378">Hydrolase</keyword>
<organism evidence="13 14">
    <name type="scientific">Butyricicoccus porcorum</name>
    <dbReference type="NCBI Taxonomy" id="1945634"/>
    <lineage>
        <taxon>Bacteria</taxon>
        <taxon>Bacillati</taxon>
        <taxon>Bacillota</taxon>
        <taxon>Clostridia</taxon>
        <taxon>Eubacteriales</taxon>
        <taxon>Butyricicoccaceae</taxon>
        <taxon>Butyricicoccus</taxon>
    </lineage>
</organism>
<evidence type="ECO:0000313" key="14">
    <source>
        <dbReference type="Proteomes" id="UP000194903"/>
    </source>
</evidence>
<comment type="similarity">
    <text evidence="2">Belongs to the Nudix hydrolase family.</text>
</comment>
<dbReference type="PROSITE" id="PS51462">
    <property type="entry name" value="NUDIX"/>
    <property type="match status" value="1"/>
</dbReference>
<dbReference type="PANTHER" id="PTHR47707">
    <property type="entry name" value="8-OXO-DGTP DIPHOSPHATASE"/>
    <property type="match status" value="1"/>
</dbReference>
<dbReference type="InterPro" id="IPR015797">
    <property type="entry name" value="NUDIX_hydrolase-like_dom_sf"/>
</dbReference>
<accession>A0A252F1Y2</accession>
<feature type="domain" description="Nudix hydrolase" evidence="12">
    <location>
        <begin position="132"/>
        <end position="266"/>
    </location>
</feature>
<evidence type="ECO:0000256" key="3">
    <source>
        <dbReference type="ARBA" id="ARBA00022457"/>
    </source>
</evidence>
<keyword evidence="6" id="KW-0227">DNA damage</keyword>
<name>A0A252F1Y2_9FIRM</name>
<dbReference type="GO" id="GO:0006281">
    <property type="term" value="P:DNA repair"/>
    <property type="evidence" value="ECO:0007669"/>
    <property type="project" value="UniProtKB-KW"/>
</dbReference>
<keyword evidence="4" id="KW-0235">DNA replication</keyword>
<evidence type="ECO:0000256" key="6">
    <source>
        <dbReference type="ARBA" id="ARBA00022763"/>
    </source>
</evidence>
<dbReference type="GO" id="GO:0044716">
    <property type="term" value="F:8-oxo-GDP phosphatase activity"/>
    <property type="evidence" value="ECO:0007669"/>
    <property type="project" value="TreeGrafter"/>
</dbReference>
<dbReference type="InterPro" id="IPR000086">
    <property type="entry name" value="NUDIX_hydrolase_dom"/>
</dbReference>
<dbReference type="AlphaFoldDB" id="A0A252F1Y2"/>
<evidence type="ECO:0000259" key="12">
    <source>
        <dbReference type="PROSITE" id="PS51462"/>
    </source>
</evidence>
<evidence type="ECO:0000256" key="2">
    <source>
        <dbReference type="ARBA" id="ARBA00005582"/>
    </source>
</evidence>
<dbReference type="Proteomes" id="UP000194903">
    <property type="component" value="Unassembled WGS sequence"/>
</dbReference>
<dbReference type="InterPro" id="IPR047127">
    <property type="entry name" value="MutT-like"/>
</dbReference>
<protein>
    <recommendedName>
        <fullName evidence="11">8-oxo-dGTP diphosphatase</fullName>
        <ecNumber evidence="11">3.6.1.55</ecNumber>
    </recommendedName>
</protein>
<evidence type="ECO:0000256" key="9">
    <source>
        <dbReference type="ARBA" id="ARBA00023204"/>
    </source>
</evidence>
<dbReference type="GO" id="GO:0035539">
    <property type="term" value="F:8-oxo-7,8-dihydrodeoxyguanosine triphosphate pyrophosphatase activity"/>
    <property type="evidence" value="ECO:0007669"/>
    <property type="project" value="UniProtKB-EC"/>
</dbReference>
<dbReference type="InterPro" id="IPR020476">
    <property type="entry name" value="Nudix_hydrolase"/>
</dbReference>
<evidence type="ECO:0000256" key="8">
    <source>
        <dbReference type="ARBA" id="ARBA00022842"/>
    </source>
</evidence>
<keyword evidence="9" id="KW-0234">DNA repair</keyword>
<evidence type="ECO:0000256" key="10">
    <source>
        <dbReference type="ARBA" id="ARBA00035861"/>
    </source>
</evidence>
<evidence type="ECO:0000256" key="5">
    <source>
        <dbReference type="ARBA" id="ARBA00022723"/>
    </source>
</evidence>
<sequence>MIYTEQTRRAMKLAYTAHHEQTDRSGLPYIHHVLHVAEQMTDEVSTVAALLHDTVEDTPLTLDDLRENGFLPEAIEAVRQLTHDPSVAYLDYIRTLRDNPIAVAVKLADLAHNSDLSRLEHITGQDRQRVETYRQAIQILKTTEVVAALLWDADRFLICQRPPHKARGLLWEFVGGKIEPGETGQQALVRECREELGITVSVGDVFMDVTHQYPDLTVHLTLFHARIAAGTPQLLEHNALQWITPQEIDRYPFCPADVAILERIRQEYL</sequence>
<dbReference type="EMBL" id="NHOC01000010">
    <property type="protein sequence ID" value="OUM19815.1"/>
    <property type="molecule type" value="Genomic_DNA"/>
</dbReference>
<dbReference type="GO" id="GO:0008413">
    <property type="term" value="F:8-oxo-7,8-dihydroguanosine triphosphate pyrophosphatase activity"/>
    <property type="evidence" value="ECO:0007669"/>
    <property type="project" value="TreeGrafter"/>
</dbReference>
<evidence type="ECO:0000256" key="1">
    <source>
        <dbReference type="ARBA" id="ARBA00001946"/>
    </source>
</evidence>
<reference evidence="13 14" key="1">
    <citation type="submission" date="2017-05" db="EMBL/GenBank/DDBJ databases">
        <title>Butyricicoccus porcorum sp. nov. a butyrate-producing bacterium from the swine intestinal tract.</title>
        <authorList>
            <person name="Trachsel J."/>
            <person name="Humphrey S."/>
            <person name="Allen H.K."/>
        </authorList>
    </citation>
    <scope>NUCLEOTIDE SEQUENCE [LARGE SCALE GENOMIC DNA]</scope>
    <source>
        <strain evidence="13">BB10</strain>
    </source>
</reference>
<dbReference type="PRINTS" id="PR00502">
    <property type="entry name" value="NUDIXFAMILY"/>
</dbReference>
<keyword evidence="14" id="KW-1185">Reference proteome</keyword>
<dbReference type="RefSeq" id="WP_087021715.1">
    <property type="nucleotide sequence ID" value="NZ_CP178353.1"/>
</dbReference>
<dbReference type="GO" id="GO:0046872">
    <property type="term" value="F:metal ion binding"/>
    <property type="evidence" value="ECO:0007669"/>
    <property type="project" value="UniProtKB-KW"/>
</dbReference>
<comment type="catalytic activity">
    <reaction evidence="10">
        <text>8-oxo-dGTP + H2O = 8-oxo-dGMP + diphosphate + H(+)</text>
        <dbReference type="Rhea" id="RHEA:31575"/>
        <dbReference type="ChEBI" id="CHEBI:15377"/>
        <dbReference type="ChEBI" id="CHEBI:15378"/>
        <dbReference type="ChEBI" id="CHEBI:33019"/>
        <dbReference type="ChEBI" id="CHEBI:63224"/>
        <dbReference type="ChEBI" id="CHEBI:77896"/>
        <dbReference type="EC" id="3.6.1.55"/>
    </reaction>
</comment>
<dbReference type="PANTHER" id="PTHR47707:SF1">
    <property type="entry name" value="NUDIX HYDROLASE FAMILY PROTEIN"/>
    <property type="match status" value="1"/>
</dbReference>
<keyword evidence="8" id="KW-0460">Magnesium</keyword>
<dbReference type="SUPFAM" id="SSF55811">
    <property type="entry name" value="Nudix"/>
    <property type="match status" value="1"/>
</dbReference>
<dbReference type="Gene3D" id="1.10.3210.10">
    <property type="entry name" value="Hypothetical protein af1432"/>
    <property type="match status" value="1"/>
</dbReference>
<dbReference type="Pfam" id="PF14815">
    <property type="entry name" value="NUDIX_4"/>
    <property type="match status" value="1"/>
</dbReference>
<keyword evidence="5" id="KW-0479">Metal-binding</keyword>
<dbReference type="Gene3D" id="3.90.79.10">
    <property type="entry name" value="Nucleoside Triphosphate Pyrophosphohydrolase"/>
    <property type="match status" value="1"/>
</dbReference>
<dbReference type="OrthoDB" id="9802385at2"/>
<evidence type="ECO:0000313" key="13">
    <source>
        <dbReference type="EMBL" id="OUM19815.1"/>
    </source>
</evidence>
<dbReference type="Pfam" id="PF13328">
    <property type="entry name" value="HD_4"/>
    <property type="match status" value="1"/>
</dbReference>
<gene>
    <name evidence="13" type="ORF">CBW42_11705</name>
</gene>
<dbReference type="EC" id="3.6.1.55" evidence="11"/>
<evidence type="ECO:0000256" key="4">
    <source>
        <dbReference type="ARBA" id="ARBA00022705"/>
    </source>
</evidence>
<evidence type="ECO:0000256" key="7">
    <source>
        <dbReference type="ARBA" id="ARBA00022801"/>
    </source>
</evidence>
<keyword evidence="3" id="KW-0515">Mutator protein</keyword>
<proteinExistence type="inferred from homology"/>
<dbReference type="GO" id="GO:0006260">
    <property type="term" value="P:DNA replication"/>
    <property type="evidence" value="ECO:0007669"/>
    <property type="project" value="UniProtKB-KW"/>
</dbReference>
<comment type="cofactor">
    <cofactor evidence="1">
        <name>Mg(2+)</name>
        <dbReference type="ChEBI" id="CHEBI:18420"/>
    </cofactor>
</comment>
<dbReference type="CDD" id="cd03425">
    <property type="entry name" value="NUDIX_MutT_NudA_like"/>
    <property type="match status" value="1"/>
</dbReference>
<dbReference type="GO" id="GO:0044715">
    <property type="term" value="F:8-oxo-dGDP phosphatase activity"/>
    <property type="evidence" value="ECO:0007669"/>
    <property type="project" value="TreeGrafter"/>
</dbReference>